<proteinExistence type="predicted"/>
<dbReference type="Proteomes" id="UP001205311">
    <property type="component" value="Unassembled WGS sequence"/>
</dbReference>
<dbReference type="Pfam" id="PF04149">
    <property type="entry name" value="DUF397"/>
    <property type="match status" value="1"/>
</dbReference>
<reference evidence="3 4" key="1">
    <citation type="submission" date="2022-06" db="EMBL/GenBank/DDBJ databases">
        <title>Genomic Encyclopedia of Archaeal and Bacterial Type Strains, Phase II (KMG-II): from individual species to whole genera.</title>
        <authorList>
            <person name="Goeker M."/>
        </authorList>
    </citation>
    <scope>NUCLEOTIDE SEQUENCE [LARGE SCALE GENOMIC DNA]</scope>
    <source>
        <strain evidence="3 4">DSM 40477</strain>
    </source>
</reference>
<gene>
    <name evidence="3" type="ORF">LX15_000932</name>
</gene>
<name>A0ABT1HP11_STRSD</name>
<protein>
    <recommendedName>
        <fullName evidence="2">DUF397 domain-containing protein</fullName>
    </recommendedName>
</protein>
<dbReference type="EMBL" id="JAMTCP010000003">
    <property type="protein sequence ID" value="MCP2257247.1"/>
    <property type="molecule type" value="Genomic_DNA"/>
</dbReference>
<evidence type="ECO:0000313" key="4">
    <source>
        <dbReference type="Proteomes" id="UP001205311"/>
    </source>
</evidence>
<keyword evidence="4" id="KW-1185">Reference proteome</keyword>
<organism evidence="3 4">
    <name type="scientific">Streptoalloteichus tenebrarius (strain ATCC 17920 / DSM 40477 / JCM 4838 / CBS 697.72 / NBRC 16177 / NCIMB 11028 / NRRL B-12390 / A12253. 1 / ISP 5477)</name>
    <name type="common">Streptomyces tenebrarius</name>
    <dbReference type="NCBI Taxonomy" id="1933"/>
    <lineage>
        <taxon>Bacteria</taxon>
        <taxon>Bacillati</taxon>
        <taxon>Actinomycetota</taxon>
        <taxon>Actinomycetes</taxon>
        <taxon>Pseudonocardiales</taxon>
        <taxon>Pseudonocardiaceae</taxon>
        <taxon>Streptoalloteichus</taxon>
    </lineage>
</organism>
<comment type="caution">
    <text evidence="3">The sequence shown here is derived from an EMBL/GenBank/DDBJ whole genome shotgun (WGS) entry which is preliminary data.</text>
</comment>
<evidence type="ECO:0000256" key="1">
    <source>
        <dbReference type="SAM" id="MobiDB-lite"/>
    </source>
</evidence>
<dbReference type="RefSeq" id="WP_253668214.1">
    <property type="nucleotide sequence ID" value="NZ_JAMTCP010000003.1"/>
</dbReference>
<evidence type="ECO:0000313" key="3">
    <source>
        <dbReference type="EMBL" id="MCP2257247.1"/>
    </source>
</evidence>
<evidence type="ECO:0000259" key="2">
    <source>
        <dbReference type="Pfam" id="PF04149"/>
    </source>
</evidence>
<feature type="domain" description="DUF397" evidence="2">
    <location>
        <begin position="9"/>
        <end position="62"/>
    </location>
</feature>
<accession>A0ABT1HP11</accession>
<sequence length="69" mass="7357">MPPNLNRTTWRKSSRSANHGGQCVEVAGNRDGIAALRDSKNPTGPALVFTPATFTAFVESVKSGRLDLS</sequence>
<feature type="region of interest" description="Disordered" evidence="1">
    <location>
        <begin position="1"/>
        <end position="23"/>
    </location>
</feature>
<dbReference type="InterPro" id="IPR007278">
    <property type="entry name" value="DUF397"/>
</dbReference>